<dbReference type="AlphaFoldDB" id="A0A7C5XHP4"/>
<sequence>MRGKELTVVEALKVRVVPESSCDHLLEFLRLYRDAVQMVANRIWSLNERLSKKKLHELFY</sequence>
<dbReference type="EMBL" id="DRUB01000105">
    <property type="protein sequence ID" value="HHR96282.1"/>
    <property type="molecule type" value="Genomic_DNA"/>
</dbReference>
<gene>
    <name evidence="2" type="ORF">ENL47_05610</name>
    <name evidence="1" type="ORF">ENM84_01615</name>
</gene>
<comment type="caution">
    <text evidence="1">The sequence shown here is derived from an EMBL/GenBank/DDBJ whole genome shotgun (WGS) entry which is preliminary data.</text>
</comment>
<evidence type="ECO:0000313" key="2">
    <source>
        <dbReference type="EMBL" id="HHR96282.1"/>
    </source>
</evidence>
<organism evidence="1">
    <name type="scientific">Ignisphaera aggregans</name>
    <dbReference type="NCBI Taxonomy" id="334771"/>
    <lineage>
        <taxon>Archaea</taxon>
        <taxon>Thermoproteota</taxon>
        <taxon>Thermoprotei</taxon>
        <taxon>Desulfurococcales</taxon>
        <taxon>Desulfurococcaceae</taxon>
        <taxon>Ignisphaera</taxon>
    </lineage>
</organism>
<protein>
    <submittedName>
        <fullName evidence="1">Uncharacterized protein</fullName>
    </submittedName>
</protein>
<reference evidence="1" key="1">
    <citation type="journal article" date="2020" name="mSystems">
        <title>Genome- and Community-Level Interaction Insights into Carbon Utilization and Element Cycling Functions of Hydrothermarchaeota in Hydrothermal Sediment.</title>
        <authorList>
            <person name="Zhou Z."/>
            <person name="Liu Y."/>
            <person name="Xu W."/>
            <person name="Pan J."/>
            <person name="Luo Z.H."/>
            <person name="Li M."/>
        </authorList>
    </citation>
    <scope>NUCLEOTIDE SEQUENCE [LARGE SCALE GENOMIC DNA]</scope>
    <source>
        <strain evidence="2">SpSt-1</strain>
        <strain evidence="1">SpSt-1121</strain>
    </source>
</reference>
<accession>A0A7C5XHP4</accession>
<proteinExistence type="predicted"/>
<dbReference type="EMBL" id="DRZI01000059">
    <property type="protein sequence ID" value="HHP81343.1"/>
    <property type="molecule type" value="Genomic_DNA"/>
</dbReference>
<evidence type="ECO:0000313" key="1">
    <source>
        <dbReference type="EMBL" id="HHP81343.1"/>
    </source>
</evidence>
<name>A0A7C5XHP4_9CREN</name>